<dbReference type="SUPFAM" id="SSF55298">
    <property type="entry name" value="YjgF-like"/>
    <property type="match status" value="1"/>
</dbReference>
<dbReference type="EMBL" id="FNYE01000079">
    <property type="protein sequence ID" value="SEK13936.1"/>
    <property type="molecule type" value="Genomic_DNA"/>
</dbReference>
<reference evidence="2" key="1">
    <citation type="submission" date="2016-10" db="EMBL/GenBank/DDBJ databases">
        <authorList>
            <person name="Varghese N."/>
            <person name="Submissions S."/>
        </authorList>
    </citation>
    <scope>NUCLEOTIDE SEQUENCE [LARGE SCALE GENOMIC DNA]</scope>
    <source>
        <strain evidence="2">LMG 26031</strain>
    </source>
</reference>
<dbReference type="InterPro" id="IPR035959">
    <property type="entry name" value="RutC-like_sf"/>
</dbReference>
<dbReference type="AlphaFoldDB" id="A0A1H7EJ06"/>
<name>A0A1H7EJ06_9BURK</name>
<keyword evidence="2" id="KW-1185">Reference proteome</keyword>
<dbReference type="InterPro" id="IPR006175">
    <property type="entry name" value="YjgF/YER057c/UK114"/>
</dbReference>
<dbReference type="STRING" id="667676.SAMN05192539_10799"/>
<proteinExistence type="predicted"/>
<evidence type="ECO:0000313" key="2">
    <source>
        <dbReference type="Proteomes" id="UP000198866"/>
    </source>
</evidence>
<dbReference type="PANTHER" id="PTHR47328">
    <property type="match status" value="1"/>
</dbReference>
<dbReference type="CDD" id="cd06150">
    <property type="entry name" value="YjgF_YER057c_UK114_like_2"/>
    <property type="match status" value="1"/>
</dbReference>
<dbReference type="PANTHER" id="PTHR47328:SF1">
    <property type="entry name" value="RUTC FAMILY PROTEIN YOAB"/>
    <property type="match status" value="1"/>
</dbReference>
<dbReference type="RefSeq" id="WP_090874094.1">
    <property type="nucleotide sequence ID" value="NZ_FNYE01000079.1"/>
</dbReference>
<dbReference type="Gene3D" id="3.30.1330.40">
    <property type="entry name" value="RutC-like"/>
    <property type="match status" value="1"/>
</dbReference>
<dbReference type="InterPro" id="IPR035709">
    <property type="entry name" value="YoaB-like"/>
</dbReference>
<accession>A0A1H7EJ06</accession>
<dbReference type="Pfam" id="PF01042">
    <property type="entry name" value="Ribonuc_L-PSP"/>
    <property type="match status" value="1"/>
</dbReference>
<evidence type="ECO:0000313" key="1">
    <source>
        <dbReference type="EMBL" id="SEK13936.1"/>
    </source>
</evidence>
<protein>
    <submittedName>
        <fullName evidence="1">Enamine deaminase RidA, house cleaning of reactive enamine intermediates, YjgF/YER057c/UK114 family</fullName>
    </submittedName>
</protein>
<dbReference type="OrthoDB" id="6899345at2"/>
<sequence>MSNETKRFLDTGRLSQVVVANGVVHLAGQVSDGPGDAVAIQTQKILARIDELLSLAGVDKTRLLTANVWLSDREYFDEFNAVWDSWVAKGHSPTRACVQSLLMAPGYDVEVSVTALST</sequence>
<organism evidence="1 2">
    <name type="scientific">Paraburkholderia diazotrophica</name>
    <dbReference type="NCBI Taxonomy" id="667676"/>
    <lineage>
        <taxon>Bacteria</taxon>
        <taxon>Pseudomonadati</taxon>
        <taxon>Pseudomonadota</taxon>
        <taxon>Betaproteobacteria</taxon>
        <taxon>Burkholderiales</taxon>
        <taxon>Burkholderiaceae</taxon>
        <taxon>Paraburkholderia</taxon>
    </lineage>
</organism>
<gene>
    <name evidence="1" type="ORF">SAMN05192539_10799</name>
</gene>
<dbReference type="Proteomes" id="UP000198866">
    <property type="component" value="Unassembled WGS sequence"/>
</dbReference>